<dbReference type="Proteomes" id="UP000183365">
    <property type="component" value="Unassembled WGS sequence"/>
</dbReference>
<reference evidence="3" key="1">
    <citation type="submission" date="2016-11" db="EMBL/GenBank/DDBJ databases">
        <authorList>
            <person name="Guldener U."/>
        </authorList>
    </citation>
    <scope>NUCLEOTIDE SEQUENCE [LARGE SCALE GENOMIC DNA]</scope>
</reference>
<dbReference type="VEuPathDB" id="FungiDB:HGUI_03709"/>
<name>A0A1L0B6P9_9ASCO</name>
<protein>
    <submittedName>
        <fullName evidence="2">Uncharacterized protein</fullName>
    </submittedName>
</protein>
<organism evidence="2 3">
    <name type="scientific">Hanseniaspora guilliermondii</name>
    <dbReference type="NCBI Taxonomy" id="56406"/>
    <lineage>
        <taxon>Eukaryota</taxon>
        <taxon>Fungi</taxon>
        <taxon>Dikarya</taxon>
        <taxon>Ascomycota</taxon>
        <taxon>Saccharomycotina</taxon>
        <taxon>Saccharomycetes</taxon>
        <taxon>Saccharomycodales</taxon>
        <taxon>Saccharomycodaceae</taxon>
        <taxon>Hanseniaspora</taxon>
    </lineage>
</organism>
<dbReference type="AlphaFoldDB" id="A0A1L0B6P9"/>
<keyword evidence="1" id="KW-0175">Coiled coil</keyword>
<evidence type="ECO:0000256" key="1">
    <source>
        <dbReference type="SAM" id="Coils"/>
    </source>
</evidence>
<accession>A0A1L0B6P9</accession>
<sequence>MTDKKTLLRKEETHCLLRAIEEYENNNFTINKENTKKWPYILDSYNHLVKNAKPCKQTRTLRVRYQKLIAMYSSQNKGYLEKFFYDEDVYLLKKIIAIDSKKNNAILQNNSSREAFHNIVDEETSGNDEEQPLDTIKVLPRSTYLSTKKDQMHASSTETASLSNTTHSYNSIHNSNNNGKKLSILYGAAMMDDLSTTHSDISRDLEIAHLKETIKSLQEAVSQLERYFNLLSDRLDKVEHE</sequence>
<evidence type="ECO:0000313" key="2">
    <source>
        <dbReference type="EMBL" id="SGZ41508.1"/>
    </source>
</evidence>
<dbReference type="OrthoDB" id="10389953at2759"/>
<gene>
    <name evidence="2" type="ORF">HGUI_03709</name>
</gene>
<keyword evidence="3" id="KW-1185">Reference proteome</keyword>
<evidence type="ECO:0000313" key="3">
    <source>
        <dbReference type="Proteomes" id="UP000183365"/>
    </source>
</evidence>
<proteinExistence type="predicted"/>
<feature type="coiled-coil region" evidence="1">
    <location>
        <begin position="207"/>
        <end position="241"/>
    </location>
</feature>
<dbReference type="EMBL" id="FQNF01000111">
    <property type="protein sequence ID" value="SGZ41508.1"/>
    <property type="molecule type" value="Genomic_DNA"/>
</dbReference>